<feature type="region of interest" description="Disordered" evidence="1">
    <location>
        <begin position="50"/>
        <end position="73"/>
    </location>
</feature>
<accession>A0A9Q5ZCK2</accession>
<comment type="caution">
    <text evidence="2">The sequence shown here is derived from an EMBL/GenBank/DDBJ whole genome shotgun (WGS) entry which is preliminary data.</text>
</comment>
<sequence length="73" mass="8078">MELIQNPKSKIACPKENKFNEEVYAVTYLCFYCGAIATGDVLQTLTAIAPTGVRSSNKKDPPTNQLQENKNND</sequence>
<dbReference type="RefSeq" id="WP_099068215.1">
    <property type="nucleotide sequence ID" value="NZ_LAHD01000034.1"/>
</dbReference>
<dbReference type="Proteomes" id="UP000222310">
    <property type="component" value="Unassembled WGS sequence"/>
</dbReference>
<gene>
    <name evidence="2" type="ORF">VF08_14125</name>
</gene>
<proteinExistence type="predicted"/>
<evidence type="ECO:0000313" key="2">
    <source>
        <dbReference type="EMBL" id="PHK03721.1"/>
    </source>
</evidence>
<protein>
    <submittedName>
        <fullName evidence="2">Uncharacterized protein</fullName>
    </submittedName>
</protein>
<dbReference type="GeneID" id="57096724"/>
<dbReference type="EMBL" id="LAHD01000034">
    <property type="protein sequence ID" value="PHK03721.1"/>
    <property type="molecule type" value="Genomic_DNA"/>
</dbReference>
<name>A0A9Q5ZCK2_NOSLI</name>
<organism evidence="2 3">
    <name type="scientific">Nostoc linckia z8</name>
    <dbReference type="NCBI Taxonomy" id="1628746"/>
    <lineage>
        <taxon>Bacteria</taxon>
        <taxon>Bacillati</taxon>
        <taxon>Cyanobacteriota</taxon>
        <taxon>Cyanophyceae</taxon>
        <taxon>Nostocales</taxon>
        <taxon>Nostocaceae</taxon>
        <taxon>Nostoc</taxon>
    </lineage>
</organism>
<reference evidence="2 3" key="1">
    <citation type="submission" date="2015-02" db="EMBL/GenBank/DDBJ databases">
        <title>Nostoc linckia genome annotation.</title>
        <authorList>
            <person name="Zhou Z."/>
        </authorList>
    </citation>
    <scope>NUCLEOTIDE SEQUENCE [LARGE SCALE GENOMIC DNA]</scope>
    <source>
        <strain evidence="3">z8</strain>
    </source>
</reference>
<evidence type="ECO:0000256" key="1">
    <source>
        <dbReference type="SAM" id="MobiDB-lite"/>
    </source>
</evidence>
<evidence type="ECO:0000313" key="3">
    <source>
        <dbReference type="Proteomes" id="UP000222310"/>
    </source>
</evidence>
<dbReference type="AlphaFoldDB" id="A0A9Q5ZCK2"/>
<feature type="compositionally biased region" description="Polar residues" evidence="1">
    <location>
        <begin position="62"/>
        <end position="73"/>
    </location>
</feature>